<evidence type="ECO:0000313" key="3">
    <source>
        <dbReference type="Proteomes" id="UP000199473"/>
    </source>
</evidence>
<name>A0A1I4DRK2_9PROT</name>
<keyword evidence="3" id="KW-1185">Reference proteome</keyword>
<reference evidence="2 3" key="1">
    <citation type="submission" date="2016-10" db="EMBL/GenBank/DDBJ databases">
        <authorList>
            <person name="de Groot N.N."/>
        </authorList>
    </citation>
    <scope>NUCLEOTIDE SEQUENCE [LARGE SCALE GENOMIC DNA]</scope>
    <source>
        <strain evidence="2 3">DSM 19981</strain>
    </source>
</reference>
<dbReference type="EMBL" id="FOSQ01000012">
    <property type="protein sequence ID" value="SFK96005.1"/>
    <property type="molecule type" value="Genomic_DNA"/>
</dbReference>
<dbReference type="STRING" id="1123062.SAMN02745775_11246"/>
<feature type="region of interest" description="Disordered" evidence="1">
    <location>
        <begin position="1"/>
        <end position="24"/>
    </location>
</feature>
<organism evidence="2 3">
    <name type="scientific">Falsiroseomonas stagni DSM 19981</name>
    <dbReference type="NCBI Taxonomy" id="1123062"/>
    <lineage>
        <taxon>Bacteria</taxon>
        <taxon>Pseudomonadati</taxon>
        <taxon>Pseudomonadota</taxon>
        <taxon>Alphaproteobacteria</taxon>
        <taxon>Acetobacterales</taxon>
        <taxon>Roseomonadaceae</taxon>
        <taxon>Falsiroseomonas</taxon>
    </lineage>
</organism>
<dbReference type="RefSeq" id="WP_092962305.1">
    <property type="nucleotide sequence ID" value="NZ_FOSQ01000012.1"/>
</dbReference>
<feature type="region of interest" description="Disordered" evidence="1">
    <location>
        <begin position="52"/>
        <end position="75"/>
    </location>
</feature>
<sequence length="75" mass="8202">MNDDLHDDGLVHSHGWAREAPPPVGELLRQDRRFGRVHAPAVAAAMAMKQDSDHDDGLVHGHGWACGDRGRMARA</sequence>
<dbReference type="AlphaFoldDB" id="A0A1I4DRK2"/>
<evidence type="ECO:0000313" key="2">
    <source>
        <dbReference type="EMBL" id="SFK96005.1"/>
    </source>
</evidence>
<protein>
    <submittedName>
        <fullName evidence="2">Uncharacterized protein</fullName>
    </submittedName>
</protein>
<evidence type="ECO:0000256" key="1">
    <source>
        <dbReference type="SAM" id="MobiDB-lite"/>
    </source>
</evidence>
<proteinExistence type="predicted"/>
<dbReference type="Proteomes" id="UP000199473">
    <property type="component" value="Unassembled WGS sequence"/>
</dbReference>
<dbReference type="OrthoDB" id="7280977at2"/>
<accession>A0A1I4DRK2</accession>
<gene>
    <name evidence="2" type="ORF">SAMN02745775_11246</name>
</gene>